<proteinExistence type="inferred from homology"/>
<dbReference type="PANTHER" id="PTHR11851">
    <property type="entry name" value="METALLOPROTEASE"/>
    <property type="match status" value="1"/>
</dbReference>
<accession>A0AAE4FQI8</accession>
<feature type="transmembrane region" description="Helical" evidence="3">
    <location>
        <begin position="14"/>
        <end position="34"/>
    </location>
</feature>
<feature type="domain" description="Peptidase M16 N-terminal" evidence="4">
    <location>
        <begin position="75"/>
        <end position="133"/>
    </location>
</feature>
<keyword evidence="3" id="KW-0472">Membrane</keyword>
<comment type="similarity">
    <text evidence="1 2">Belongs to the peptidase M16 family.</text>
</comment>
<gene>
    <name evidence="6" type="ORF">RIF25_02510</name>
</gene>
<keyword evidence="3" id="KW-0812">Transmembrane</keyword>
<protein>
    <submittedName>
        <fullName evidence="6">Pitrilysin family protein</fullName>
    </submittedName>
</protein>
<evidence type="ECO:0000256" key="1">
    <source>
        <dbReference type="ARBA" id="ARBA00007261"/>
    </source>
</evidence>
<keyword evidence="3" id="KW-1133">Transmembrane helix</keyword>
<dbReference type="PROSITE" id="PS00143">
    <property type="entry name" value="INSULINASE"/>
    <property type="match status" value="1"/>
</dbReference>
<dbReference type="InterPro" id="IPR007863">
    <property type="entry name" value="Peptidase_M16_C"/>
</dbReference>
<dbReference type="AlphaFoldDB" id="A0AAE4FQI8"/>
<evidence type="ECO:0000313" key="7">
    <source>
        <dbReference type="Proteomes" id="UP001268256"/>
    </source>
</evidence>
<evidence type="ECO:0000259" key="4">
    <source>
        <dbReference type="Pfam" id="PF00675"/>
    </source>
</evidence>
<sequence length="521" mass="58829">MPQISGRGKQIQQFFDVVFGAVVLGMLTWAWGLGIPVHGATLQPTTEPYVERAMHQVTEFSLKNGMRFIVMEQHQAPIISFLTYADVGGVDEPEGQTGVAHYLEHLAFKGTRKIGSQDFQQEAQYLDQLDHLFTQIQAAKQQQQTNQLKTLLDQFNQVQAQASKFVISNQYGQIVQQAGGVGLNATTSADATRYFYSFPANKLELWMSLESERFLEPVFRDFFTEKQVILEERRMRTENSATGQLFDTFLSTTFEQHPYRRPVIGYEADIANLTRQNVTDFFQQYYALGNLTMVLVGDVEPKQVKTLAEQYFGRYPQRPLPPKVTTVDPPLTAPRQAQIQLPSQPYYVEAYPCPPLKDRDYSLYELLTQVLTSGRTSRLYQALVLQAKIALNVQAFTGYPGNKYPNRLVIYALPAPGHSTKEVAQAIQTELSHLQTTPISDVELSRLQTQARMDLLQALMSTEGMAKQLAEYAVKTGDWRNLFQQLEIIEAVTPADIQRVAQALHPEQRTTVEVISEASVG</sequence>
<dbReference type="InterPro" id="IPR011249">
    <property type="entry name" value="Metalloenz_LuxS/M16"/>
</dbReference>
<evidence type="ECO:0000313" key="6">
    <source>
        <dbReference type="EMBL" id="MDS3859672.1"/>
    </source>
</evidence>
<dbReference type="InterPro" id="IPR001431">
    <property type="entry name" value="Pept_M16_Zn_BS"/>
</dbReference>
<dbReference type="SUPFAM" id="SSF63411">
    <property type="entry name" value="LuxS/MPP-like metallohydrolase"/>
    <property type="match status" value="2"/>
</dbReference>
<dbReference type="GO" id="GO:0046872">
    <property type="term" value="F:metal ion binding"/>
    <property type="evidence" value="ECO:0007669"/>
    <property type="project" value="InterPro"/>
</dbReference>
<dbReference type="InterPro" id="IPR050361">
    <property type="entry name" value="MPP/UQCRC_Complex"/>
</dbReference>
<dbReference type="Proteomes" id="UP001268256">
    <property type="component" value="Unassembled WGS sequence"/>
</dbReference>
<dbReference type="InterPro" id="IPR011765">
    <property type="entry name" value="Pept_M16_N"/>
</dbReference>
<comment type="caution">
    <text evidence="6">The sequence shown here is derived from an EMBL/GenBank/DDBJ whole genome shotgun (WGS) entry which is preliminary data.</text>
</comment>
<keyword evidence="7" id="KW-1185">Reference proteome</keyword>
<dbReference type="PANTHER" id="PTHR11851:SF49">
    <property type="entry name" value="MITOCHONDRIAL-PROCESSING PEPTIDASE SUBUNIT ALPHA"/>
    <property type="match status" value="1"/>
</dbReference>
<reference evidence="7" key="1">
    <citation type="submission" date="2023-07" db="EMBL/GenBank/DDBJ databases">
        <authorList>
            <person name="Luz R."/>
            <person name="Cordeiro R."/>
            <person name="Fonseca A."/>
            <person name="Goncalves V."/>
        </authorList>
    </citation>
    <scope>NUCLEOTIDE SEQUENCE [LARGE SCALE GENOMIC DNA]</scope>
    <source>
        <strain evidence="7">BACA0444</strain>
    </source>
</reference>
<feature type="domain" description="Peptidase M16 C-terminal" evidence="5">
    <location>
        <begin position="272"/>
        <end position="450"/>
    </location>
</feature>
<dbReference type="GO" id="GO:0006508">
    <property type="term" value="P:proteolysis"/>
    <property type="evidence" value="ECO:0007669"/>
    <property type="project" value="InterPro"/>
</dbReference>
<dbReference type="Pfam" id="PF05193">
    <property type="entry name" value="Peptidase_M16_C"/>
    <property type="match status" value="1"/>
</dbReference>
<dbReference type="Gene3D" id="3.30.830.10">
    <property type="entry name" value="Metalloenzyme, LuxS/M16 peptidase-like"/>
    <property type="match status" value="2"/>
</dbReference>
<dbReference type="Pfam" id="PF00675">
    <property type="entry name" value="Peptidase_M16"/>
    <property type="match status" value="2"/>
</dbReference>
<dbReference type="EMBL" id="JAVMIP010000002">
    <property type="protein sequence ID" value="MDS3859672.1"/>
    <property type="molecule type" value="Genomic_DNA"/>
</dbReference>
<dbReference type="GO" id="GO:0004222">
    <property type="term" value="F:metalloendopeptidase activity"/>
    <property type="evidence" value="ECO:0007669"/>
    <property type="project" value="InterPro"/>
</dbReference>
<name>A0AAE4FQI8_9CYAN</name>
<evidence type="ECO:0000256" key="3">
    <source>
        <dbReference type="SAM" id="Phobius"/>
    </source>
</evidence>
<evidence type="ECO:0000256" key="2">
    <source>
        <dbReference type="RuleBase" id="RU004447"/>
    </source>
</evidence>
<feature type="domain" description="Peptidase M16 N-terminal" evidence="4">
    <location>
        <begin position="168"/>
        <end position="265"/>
    </location>
</feature>
<organism evidence="6 7">
    <name type="scientific">Pseudocalidococcus azoricus BACA0444</name>
    <dbReference type="NCBI Taxonomy" id="2918990"/>
    <lineage>
        <taxon>Bacteria</taxon>
        <taxon>Bacillati</taxon>
        <taxon>Cyanobacteriota</taxon>
        <taxon>Cyanophyceae</taxon>
        <taxon>Acaryochloridales</taxon>
        <taxon>Thermosynechococcaceae</taxon>
        <taxon>Pseudocalidococcus</taxon>
        <taxon>Pseudocalidococcus azoricus</taxon>
    </lineage>
</organism>
<evidence type="ECO:0000259" key="5">
    <source>
        <dbReference type="Pfam" id="PF05193"/>
    </source>
</evidence>